<evidence type="ECO:0000313" key="2">
    <source>
        <dbReference type="EMBL" id="SHN61466.1"/>
    </source>
</evidence>
<feature type="signal peptide" evidence="1">
    <location>
        <begin position="1"/>
        <end position="23"/>
    </location>
</feature>
<name>A0A1M7SSW1_9SPHN</name>
<proteinExistence type="predicted"/>
<protein>
    <recommendedName>
        <fullName evidence="4">Aspartyl protease</fullName>
    </recommendedName>
</protein>
<reference evidence="3" key="1">
    <citation type="submission" date="2016-12" db="EMBL/GenBank/DDBJ databases">
        <authorList>
            <person name="Varghese N."/>
            <person name="Submissions S."/>
        </authorList>
    </citation>
    <scope>NUCLEOTIDE SEQUENCE [LARGE SCALE GENOMIC DNA]</scope>
    <source>
        <strain evidence="3">DSM 11032</strain>
    </source>
</reference>
<dbReference type="OrthoDB" id="8478659at2"/>
<sequence length="314" mass="34302">MIARLLVLVALALVLLPPAPARAAPSRALPAELVLRGDNIIEVLLNDVPVRLEVSAEAFGPPVINPDLAERLQLVPGFRRGWMFGPVQVTGMGGALTIDFGAGPATSIITWAERAVTDRADGIIGVHHLPHRRVTFELGAPTGPEQVRQFALIRAGGGRNTRLGAEIMVSKRKLMMIFVPARAENLITAPTANFIATYLEGGFVKGSKATAVMDFAVERPTRVMRIARPLELGDLLIDEFAVRVEDYGRADKVGEIGENDPRFQKGQILVTRRKGWGKPDLLTRIGRDQVAHCSRITYDLEQRKIGLSCAERQE</sequence>
<accession>A0A1M7SSW1</accession>
<keyword evidence="3" id="KW-1185">Reference proteome</keyword>
<dbReference type="AlphaFoldDB" id="A0A1M7SSW1"/>
<dbReference type="STRING" id="198312.SAMN02745193_02275"/>
<evidence type="ECO:0008006" key="4">
    <source>
        <dbReference type="Google" id="ProtNLM"/>
    </source>
</evidence>
<keyword evidence="1" id="KW-0732">Signal</keyword>
<dbReference type="Proteomes" id="UP000184391">
    <property type="component" value="Unassembled WGS sequence"/>
</dbReference>
<organism evidence="2 3">
    <name type="scientific">Erythrobacter sanguineus</name>
    <dbReference type="NCBI Taxonomy" id="198312"/>
    <lineage>
        <taxon>Bacteria</taxon>
        <taxon>Pseudomonadati</taxon>
        <taxon>Pseudomonadota</taxon>
        <taxon>Alphaproteobacteria</taxon>
        <taxon>Sphingomonadales</taxon>
        <taxon>Erythrobacteraceae</taxon>
        <taxon>Erythrobacter/Porphyrobacter group</taxon>
        <taxon>Erythrobacter</taxon>
    </lineage>
</organism>
<evidence type="ECO:0000256" key="1">
    <source>
        <dbReference type="SAM" id="SignalP"/>
    </source>
</evidence>
<dbReference type="RefSeq" id="WP_072675127.1">
    <property type="nucleotide sequence ID" value="NZ_FRDF01000013.1"/>
</dbReference>
<evidence type="ECO:0000313" key="3">
    <source>
        <dbReference type="Proteomes" id="UP000184391"/>
    </source>
</evidence>
<dbReference type="EMBL" id="FRDF01000013">
    <property type="protein sequence ID" value="SHN61466.1"/>
    <property type="molecule type" value="Genomic_DNA"/>
</dbReference>
<feature type="chain" id="PRO_5012839432" description="Aspartyl protease" evidence="1">
    <location>
        <begin position="24"/>
        <end position="314"/>
    </location>
</feature>
<gene>
    <name evidence="2" type="ORF">SAMN02745193_02275</name>
</gene>